<gene>
    <name evidence="1" type="ORF">FBF98_08650</name>
</gene>
<accession>A0A5T1BSW3</accession>
<protein>
    <recommendedName>
        <fullName evidence="2">Periplasmic protein</fullName>
    </recommendedName>
</protein>
<dbReference type="AlphaFoldDB" id="A0A5T1BSW3"/>
<organism evidence="1">
    <name type="scientific">Campylobacter jejuni</name>
    <dbReference type="NCBI Taxonomy" id="197"/>
    <lineage>
        <taxon>Bacteria</taxon>
        <taxon>Pseudomonadati</taxon>
        <taxon>Campylobacterota</taxon>
        <taxon>Epsilonproteobacteria</taxon>
        <taxon>Campylobacterales</taxon>
        <taxon>Campylobacteraceae</taxon>
        <taxon>Campylobacter</taxon>
    </lineage>
</organism>
<dbReference type="EMBL" id="AACIUB010000075">
    <property type="protein sequence ID" value="EAK7279851.1"/>
    <property type="molecule type" value="Genomic_DNA"/>
</dbReference>
<sequence>MVKKIIILTLWVNISFAISSLELAKNLVNNPSKNSQLELLFSNNSYIDNNGNCDIAKISQILKTNSLIALTLSNPQSLRLNFKAKADEVMFFKILS</sequence>
<comment type="caution">
    <text evidence="1">The sequence shown here is derived from an EMBL/GenBank/DDBJ whole genome shotgun (WGS) entry which is preliminary data.</text>
</comment>
<reference evidence="1" key="1">
    <citation type="submission" date="2019-04" db="EMBL/GenBank/DDBJ databases">
        <authorList>
            <consortium name="GenomeTrakr network: Whole genome sequencing for foodborne pathogen traceback"/>
        </authorList>
    </citation>
    <scope>NUCLEOTIDE SEQUENCE</scope>
    <source>
        <strain evidence="1">TTU_498</strain>
    </source>
</reference>
<name>A0A5T1BSW3_CAMJU</name>
<proteinExistence type="predicted"/>
<feature type="non-terminal residue" evidence="1">
    <location>
        <position position="96"/>
    </location>
</feature>
<evidence type="ECO:0008006" key="2">
    <source>
        <dbReference type="Google" id="ProtNLM"/>
    </source>
</evidence>
<evidence type="ECO:0000313" key="1">
    <source>
        <dbReference type="EMBL" id="EAK7279851.1"/>
    </source>
</evidence>